<accession>A0ABT1LVQ9</accession>
<dbReference type="Proteomes" id="UP001651690">
    <property type="component" value="Unassembled WGS sequence"/>
</dbReference>
<dbReference type="InterPro" id="IPR041484">
    <property type="entry name" value="TetR_C_25"/>
</dbReference>
<protein>
    <submittedName>
        <fullName evidence="2">TetR/AcrR family transcriptional regulator</fullName>
    </submittedName>
</protein>
<proteinExistence type="predicted"/>
<reference evidence="2 3" key="1">
    <citation type="submission" date="2022-06" db="EMBL/GenBank/DDBJ databases">
        <title>Mycolicibacterium sp. CAU 1645 isolated from seawater.</title>
        <authorList>
            <person name="Kim W."/>
        </authorList>
    </citation>
    <scope>NUCLEOTIDE SEQUENCE [LARGE SCALE GENOMIC DNA]</scope>
    <source>
        <strain evidence="2 3">CAU 1645</strain>
    </source>
</reference>
<sequence length="215" mass="24306">MTTIDSTARPLSEQSLRERLCERAIEHFARFGFDMSMLEMAVAVDTDVRTLTEMFGSIEGLHAACDDYLQDTVRKAKTEALTNPDPRPWFAQVADIESFAPMMSYLVRTLQSGGESARALFQQMTDNAERYLEDAVRVGTVKPTRDPRARAHFLTMAAGGGFLLYLQLHRDPSDMRAVLRDYARDVMLPALELYTYGLMADDSMYQAFVAQVEPR</sequence>
<dbReference type="InterPro" id="IPR036271">
    <property type="entry name" value="Tet_transcr_reg_TetR-rel_C_sf"/>
</dbReference>
<comment type="caution">
    <text evidence="2">The sequence shown here is derived from an EMBL/GenBank/DDBJ whole genome shotgun (WGS) entry which is preliminary data.</text>
</comment>
<gene>
    <name evidence="2" type="ORF">NM203_02110</name>
</gene>
<name>A0ABT1LVQ9_9MYCO</name>
<evidence type="ECO:0000259" key="1">
    <source>
        <dbReference type="Pfam" id="PF17933"/>
    </source>
</evidence>
<dbReference type="Gene3D" id="1.10.357.10">
    <property type="entry name" value="Tetracycline Repressor, domain 2"/>
    <property type="match status" value="1"/>
</dbReference>
<evidence type="ECO:0000313" key="3">
    <source>
        <dbReference type="Proteomes" id="UP001651690"/>
    </source>
</evidence>
<dbReference type="SUPFAM" id="SSF46689">
    <property type="entry name" value="Homeodomain-like"/>
    <property type="match status" value="1"/>
</dbReference>
<feature type="domain" description="TetR transcriptional regulator Rv1219c-like C-terminal" evidence="1">
    <location>
        <begin position="97"/>
        <end position="200"/>
    </location>
</feature>
<dbReference type="SUPFAM" id="SSF48498">
    <property type="entry name" value="Tetracyclin repressor-like, C-terminal domain"/>
    <property type="match status" value="1"/>
</dbReference>
<organism evidence="2 3">
    <name type="scientific">Mycolicibacterium arenosum</name>
    <dbReference type="NCBI Taxonomy" id="2952157"/>
    <lineage>
        <taxon>Bacteria</taxon>
        <taxon>Bacillati</taxon>
        <taxon>Actinomycetota</taxon>
        <taxon>Actinomycetes</taxon>
        <taxon>Mycobacteriales</taxon>
        <taxon>Mycobacteriaceae</taxon>
        <taxon>Mycolicibacterium</taxon>
    </lineage>
</organism>
<dbReference type="RefSeq" id="WP_255057953.1">
    <property type="nucleotide sequence ID" value="NZ_JANDBD010000001.1"/>
</dbReference>
<keyword evidence="3" id="KW-1185">Reference proteome</keyword>
<evidence type="ECO:0000313" key="2">
    <source>
        <dbReference type="EMBL" id="MCP9270976.1"/>
    </source>
</evidence>
<dbReference type="EMBL" id="JANDBD010000001">
    <property type="protein sequence ID" value="MCP9270976.1"/>
    <property type="molecule type" value="Genomic_DNA"/>
</dbReference>
<dbReference type="InterPro" id="IPR009057">
    <property type="entry name" value="Homeodomain-like_sf"/>
</dbReference>
<dbReference type="Pfam" id="PF17933">
    <property type="entry name" value="TetR_C_25"/>
    <property type="match status" value="1"/>
</dbReference>